<dbReference type="Gene3D" id="3.40.630.30">
    <property type="match status" value="1"/>
</dbReference>
<evidence type="ECO:0008006" key="4">
    <source>
        <dbReference type="Google" id="ProtNLM"/>
    </source>
</evidence>
<organism evidence="2 3">
    <name type="scientific">Apiospora marii</name>
    <dbReference type="NCBI Taxonomy" id="335849"/>
    <lineage>
        <taxon>Eukaryota</taxon>
        <taxon>Fungi</taxon>
        <taxon>Dikarya</taxon>
        <taxon>Ascomycota</taxon>
        <taxon>Pezizomycotina</taxon>
        <taxon>Sordariomycetes</taxon>
        <taxon>Xylariomycetidae</taxon>
        <taxon>Amphisphaeriales</taxon>
        <taxon>Apiosporaceae</taxon>
        <taxon>Apiospora</taxon>
    </lineage>
</organism>
<dbReference type="PROSITE" id="PS50088">
    <property type="entry name" value="ANK_REPEAT"/>
    <property type="match status" value="1"/>
</dbReference>
<protein>
    <recommendedName>
        <fullName evidence="4">N-acetyltransferase domain-containing protein</fullName>
    </recommendedName>
</protein>
<dbReference type="PROSITE" id="PS50297">
    <property type="entry name" value="ANK_REP_REGION"/>
    <property type="match status" value="1"/>
</dbReference>
<dbReference type="InterPro" id="IPR016181">
    <property type="entry name" value="Acyl_CoA_acyltransferase"/>
</dbReference>
<accession>A0ABR1SD39</accession>
<evidence type="ECO:0000313" key="3">
    <source>
        <dbReference type="Proteomes" id="UP001396898"/>
    </source>
</evidence>
<sequence length="536" mass="61202">MPEKGPKLPSELTVHLESYREQPWVEDITAFGREQGVPISKCDAKLINRDRIRPHFWQDMEEVSRESCDMAFDLFDRYGRVERKYIEPGFRQGSGVGGRELDHGDILLIEKLRVESEARRRGVGTKVAHAVLDHVRGSAGHRKYVAVVGPGIVLQDADETDRDEAMGALATSKLFWRSLGFRRIGTSPWFAFTDQVDHPSRQLDISKEWDPPQHTGAYNAMLEHVRQVITSVLRIRAPNAETLRQLEEALPGNAEDERWFATDEEGNTVLHLAAMNGSLEVVKCITVMEQLRTRKGYLDMLEVVSDRFTGFGPRSITCAGFLSGADVFDLTKFSREEITQMSFATDDEARLIHPEVDTVHQTLRIRYGCTCGECIGGFLSPRMRRMLIEQAAIQRDEDELMPEDDDCMDQGKEILSKPFTECLQKRMIPSEDNILHLVSDEEQPVLEAFLEEGGTVNHQISTIFQRILDSDDWERLLRNDPQVTDLYKELPECRNDLELGFVSGTCGYKRVSPGRPYYHDRLLDEEEEGEEDDDDY</sequence>
<evidence type="ECO:0000256" key="1">
    <source>
        <dbReference type="PROSITE-ProRule" id="PRU00023"/>
    </source>
</evidence>
<name>A0ABR1SD39_9PEZI</name>
<comment type="caution">
    <text evidence="2">The sequence shown here is derived from an EMBL/GenBank/DDBJ whole genome shotgun (WGS) entry which is preliminary data.</text>
</comment>
<gene>
    <name evidence="2" type="ORF">PG991_006366</name>
</gene>
<keyword evidence="1" id="KW-0040">ANK repeat</keyword>
<dbReference type="SUPFAM" id="SSF55729">
    <property type="entry name" value="Acyl-CoA N-acyltransferases (Nat)"/>
    <property type="match status" value="1"/>
</dbReference>
<proteinExistence type="predicted"/>
<keyword evidence="3" id="KW-1185">Reference proteome</keyword>
<dbReference type="Proteomes" id="UP001396898">
    <property type="component" value="Unassembled WGS sequence"/>
</dbReference>
<dbReference type="EMBL" id="JAQQWI010000007">
    <property type="protein sequence ID" value="KAK8029310.1"/>
    <property type="molecule type" value="Genomic_DNA"/>
</dbReference>
<reference evidence="2 3" key="1">
    <citation type="submission" date="2023-01" db="EMBL/GenBank/DDBJ databases">
        <title>Analysis of 21 Apiospora genomes using comparative genomics revels a genus with tremendous synthesis potential of carbohydrate active enzymes and secondary metabolites.</title>
        <authorList>
            <person name="Sorensen T."/>
        </authorList>
    </citation>
    <scope>NUCLEOTIDE SEQUENCE [LARGE SCALE GENOMIC DNA]</scope>
    <source>
        <strain evidence="2 3">CBS 20057</strain>
    </source>
</reference>
<feature type="repeat" description="ANK" evidence="1">
    <location>
        <begin position="265"/>
        <end position="283"/>
    </location>
</feature>
<dbReference type="InterPro" id="IPR002110">
    <property type="entry name" value="Ankyrin_rpt"/>
</dbReference>
<evidence type="ECO:0000313" key="2">
    <source>
        <dbReference type="EMBL" id="KAK8029310.1"/>
    </source>
</evidence>
<dbReference type="CDD" id="cd04301">
    <property type="entry name" value="NAT_SF"/>
    <property type="match status" value="1"/>
</dbReference>